<keyword evidence="2 5" id="KW-0812">Transmembrane</keyword>
<dbReference type="GO" id="GO:0006820">
    <property type="term" value="P:monoatomic anion transport"/>
    <property type="evidence" value="ECO:0007669"/>
    <property type="project" value="TreeGrafter"/>
</dbReference>
<proteinExistence type="predicted"/>
<organism evidence="7 8">
    <name type="scientific">Araneus ventricosus</name>
    <name type="common">Orbweaver spider</name>
    <name type="synonym">Epeira ventricosa</name>
    <dbReference type="NCBI Taxonomy" id="182803"/>
    <lineage>
        <taxon>Eukaryota</taxon>
        <taxon>Metazoa</taxon>
        <taxon>Ecdysozoa</taxon>
        <taxon>Arthropoda</taxon>
        <taxon>Chelicerata</taxon>
        <taxon>Arachnida</taxon>
        <taxon>Araneae</taxon>
        <taxon>Araneomorphae</taxon>
        <taxon>Entelegynae</taxon>
        <taxon>Araneoidea</taxon>
        <taxon>Araneidae</taxon>
        <taxon>Araneus</taxon>
    </lineage>
</organism>
<dbReference type="EMBL" id="BGPR01012336">
    <property type="protein sequence ID" value="GBN55629.1"/>
    <property type="molecule type" value="Genomic_DNA"/>
</dbReference>
<dbReference type="InterPro" id="IPR050382">
    <property type="entry name" value="MFS_Na/Anion_cotransporter"/>
</dbReference>
<evidence type="ECO:0000256" key="1">
    <source>
        <dbReference type="ARBA" id="ARBA00004141"/>
    </source>
</evidence>
<reference evidence="7 8" key="1">
    <citation type="journal article" date="2019" name="Sci. Rep.">
        <title>Orb-weaving spider Araneus ventricosus genome elucidates the spidroin gene catalogue.</title>
        <authorList>
            <person name="Kono N."/>
            <person name="Nakamura H."/>
            <person name="Ohtoshi R."/>
            <person name="Moran D.A.P."/>
            <person name="Shinohara A."/>
            <person name="Yoshida Y."/>
            <person name="Fujiwara M."/>
            <person name="Mori M."/>
            <person name="Tomita M."/>
            <person name="Arakawa K."/>
        </authorList>
    </citation>
    <scope>NUCLEOTIDE SEQUENCE [LARGE SCALE GENOMIC DNA]</scope>
</reference>
<comment type="subcellular location">
    <subcellularLocation>
        <location evidence="1">Membrane</location>
        <topology evidence="1">Multi-pass membrane protein</topology>
    </subcellularLocation>
</comment>
<keyword evidence="4 5" id="KW-0472">Membrane</keyword>
<dbReference type="AlphaFoldDB" id="A0A4Y2PWM6"/>
<dbReference type="PROSITE" id="PS50850">
    <property type="entry name" value="MFS"/>
    <property type="match status" value="1"/>
</dbReference>
<evidence type="ECO:0000313" key="7">
    <source>
        <dbReference type="EMBL" id="GBN55629.1"/>
    </source>
</evidence>
<gene>
    <name evidence="7" type="ORF">AVEN_354_1</name>
</gene>
<dbReference type="GO" id="GO:0016020">
    <property type="term" value="C:membrane"/>
    <property type="evidence" value="ECO:0007669"/>
    <property type="project" value="UniProtKB-SubCell"/>
</dbReference>
<dbReference type="Gene3D" id="1.20.1250.20">
    <property type="entry name" value="MFS general substrate transporter like domains"/>
    <property type="match status" value="1"/>
</dbReference>
<dbReference type="PANTHER" id="PTHR11662:SF399">
    <property type="entry name" value="FI19708P1-RELATED"/>
    <property type="match status" value="1"/>
</dbReference>
<dbReference type="InterPro" id="IPR011701">
    <property type="entry name" value="MFS"/>
</dbReference>
<accession>A0A4Y2PWM6</accession>
<evidence type="ECO:0000256" key="4">
    <source>
        <dbReference type="ARBA" id="ARBA00023136"/>
    </source>
</evidence>
<dbReference type="InterPro" id="IPR036259">
    <property type="entry name" value="MFS_trans_sf"/>
</dbReference>
<dbReference type="Proteomes" id="UP000499080">
    <property type="component" value="Unassembled WGS sequence"/>
</dbReference>
<name>A0A4Y2PWM6_ARAVE</name>
<evidence type="ECO:0000259" key="6">
    <source>
        <dbReference type="PROSITE" id="PS50850"/>
    </source>
</evidence>
<dbReference type="OrthoDB" id="6425860at2759"/>
<feature type="transmembrane region" description="Helical" evidence="5">
    <location>
        <begin position="136"/>
        <end position="158"/>
    </location>
</feature>
<feature type="transmembrane region" description="Helical" evidence="5">
    <location>
        <begin position="103"/>
        <end position="124"/>
    </location>
</feature>
<protein>
    <recommendedName>
        <fullName evidence="6">Major facilitator superfamily (MFS) profile domain-containing protein</fullName>
    </recommendedName>
</protein>
<evidence type="ECO:0000256" key="2">
    <source>
        <dbReference type="ARBA" id="ARBA00022692"/>
    </source>
</evidence>
<dbReference type="PANTHER" id="PTHR11662">
    <property type="entry name" value="SOLUTE CARRIER FAMILY 17"/>
    <property type="match status" value="1"/>
</dbReference>
<evidence type="ECO:0000256" key="5">
    <source>
        <dbReference type="SAM" id="Phobius"/>
    </source>
</evidence>
<sequence length="180" mass="19771">MVKHVQVSESSHLNNSEFSCPYPQISSKPIEGPTYQGEFDWDTKMQGYILGVCYGGYLFTQIPGGSLADAIGSKALLVACNFAIGLLTIITPFAAWWNVYAMLVVQLLRSALQGFVIPAMFRMITNWFPRNERGSLSTLVVCGYGVGVVVTGVINGWLCDVPNLGWPSAYYLWGKLLNFG</sequence>
<evidence type="ECO:0000313" key="8">
    <source>
        <dbReference type="Proteomes" id="UP000499080"/>
    </source>
</evidence>
<dbReference type="GO" id="GO:0022857">
    <property type="term" value="F:transmembrane transporter activity"/>
    <property type="evidence" value="ECO:0007669"/>
    <property type="project" value="InterPro"/>
</dbReference>
<dbReference type="InterPro" id="IPR020846">
    <property type="entry name" value="MFS_dom"/>
</dbReference>
<keyword evidence="8" id="KW-1185">Reference proteome</keyword>
<dbReference type="Pfam" id="PF07690">
    <property type="entry name" value="MFS_1"/>
    <property type="match status" value="1"/>
</dbReference>
<feature type="domain" description="Major facilitator superfamily (MFS) profile" evidence="6">
    <location>
        <begin position="1"/>
        <end position="180"/>
    </location>
</feature>
<feature type="transmembrane region" description="Helical" evidence="5">
    <location>
        <begin position="75"/>
        <end position="97"/>
    </location>
</feature>
<evidence type="ECO:0000256" key="3">
    <source>
        <dbReference type="ARBA" id="ARBA00022989"/>
    </source>
</evidence>
<comment type="caution">
    <text evidence="7">The sequence shown here is derived from an EMBL/GenBank/DDBJ whole genome shotgun (WGS) entry which is preliminary data.</text>
</comment>
<dbReference type="SUPFAM" id="SSF103473">
    <property type="entry name" value="MFS general substrate transporter"/>
    <property type="match status" value="1"/>
</dbReference>
<keyword evidence="3 5" id="KW-1133">Transmembrane helix</keyword>